<dbReference type="KEGG" id="hhu:AR456_18610"/>
<accession>W1NAN2</accession>
<dbReference type="Proteomes" id="UP000019113">
    <property type="component" value="Unassembled WGS sequence"/>
</dbReference>
<evidence type="ECO:0000313" key="1">
    <source>
        <dbReference type="EMBL" id="ERL52553.1"/>
    </source>
</evidence>
<comment type="caution">
    <text evidence="1">The sequence shown here is derived from an EMBL/GenBank/DDBJ whole genome shotgun (WGS) entry which is preliminary data.</text>
</comment>
<dbReference type="eggNOG" id="COG0675">
    <property type="taxonomic scope" value="Bacteria"/>
</dbReference>
<evidence type="ECO:0000313" key="2">
    <source>
        <dbReference type="Proteomes" id="UP000019113"/>
    </source>
</evidence>
<dbReference type="AlphaFoldDB" id="W1NAN2"/>
<protein>
    <submittedName>
        <fullName evidence="1">Uncharacterized protein</fullName>
    </submittedName>
</protein>
<keyword evidence="2" id="KW-1185">Reference proteome</keyword>
<sequence>MKKHSLDLLENAIDSLSEALSKYNEGEQGNEKSYKFAILHLSHFIELIFKHYISEQHSLLIYKNPFAEKLDRSKTIGFWESVNFISHETGQIAQNSEFRRDLNWLKKLRNDIEHYKFDMNVEEARETIGRIFRSVLEFFEFVGILNLESYVPAELSDTFRALSDEYEEKLQRATRAVENAESEAFSGYRLKEYDQVSWRKLNCPDCGNSLMIPNEDSDTGYKCEFCGNEDSDEIPVYCTMCGCEGVADDMVTWWDDEHGNLENRCYYCSGQHHMDKDD</sequence>
<dbReference type="OrthoDB" id="8906052at2"/>
<reference evidence="1 2" key="1">
    <citation type="submission" date="2013-08" db="EMBL/GenBank/DDBJ databases">
        <title>draft genome of Halomonas huanghegensis, strain BJGMM-B45T.</title>
        <authorList>
            <person name="Miao C."/>
            <person name="Wan Y."/>
            <person name="Jin W."/>
        </authorList>
    </citation>
    <scope>NUCLEOTIDE SEQUENCE [LARGE SCALE GENOMIC DNA]</scope>
    <source>
        <strain evidence="1 2">BJGMM-B45</strain>
    </source>
</reference>
<organism evidence="1 2">
    <name type="scientific">Halomonas huangheensis</name>
    <dbReference type="NCBI Taxonomy" id="1178482"/>
    <lineage>
        <taxon>Bacteria</taxon>
        <taxon>Pseudomonadati</taxon>
        <taxon>Pseudomonadota</taxon>
        <taxon>Gammaproteobacteria</taxon>
        <taxon>Oceanospirillales</taxon>
        <taxon>Halomonadaceae</taxon>
        <taxon>Halomonas</taxon>
    </lineage>
</organism>
<proteinExistence type="predicted"/>
<name>W1NAN2_9GAMM</name>
<dbReference type="RefSeq" id="WP_021817795.1">
    <property type="nucleotide sequence ID" value="NZ_AVBC01000018.1"/>
</dbReference>
<dbReference type="EMBL" id="AVBC01000018">
    <property type="protein sequence ID" value="ERL52553.1"/>
    <property type="molecule type" value="Genomic_DNA"/>
</dbReference>
<gene>
    <name evidence="1" type="ORF">BJB45_08350</name>
</gene>